<dbReference type="EMBL" id="SDWY01000002">
    <property type="protein sequence ID" value="MDN6899958.1"/>
    <property type="molecule type" value="Genomic_DNA"/>
</dbReference>
<dbReference type="EMBL" id="CP029684">
    <property type="protein sequence ID" value="QAS69575.1"/>
    <property type="molecule type" value="Genomic_DNA"/>
</dbReference>
<keyword evidence="1" id="KW-0472">Membrane</keyword>
<keyword evidence="1" id="KW-0812">Transmembrane</keyword>
<evidence type="ECO:0000256" key="1">
    <source>
        <dbReference type="SAM" id="Phobius"/>
    </source>
</evidence>
<dbReference type="AlphaFoldDB" id="A0AAJ1R8H8"/>
<protein>
    <recommendedName>
        <fullName evidence="6">O-antigen ligase family protein</fullName>
    </recommendedName>
</protein>
<feature type="transmembrane region" description="Helical" evidence="1">
    <location>
        <begin position="396"/>
        <end position="415"/>
    </location>
</feature>
<reference evidence="3 4" key="1">
    <citation type="journal article" date="2019" name="Syst. Appl. Microbiol.">
        <title>Oenococcus sicerae sp. nov., isolated from French cider.</title>
        <authorList>
            <person name="Cousin F.J."/>
            <person name="Le Guellec R."/>
            <person name="Chagnot C."/>
            <person name="Goux D."/>
            <person name="Dalmasso M."/>
            <person name="Laplace J.M."/>
            <person name="Cretenet M."/>
        </authorList>
    </citation>
    <scope>NUCLEOTIDE SEQUENCE [LARGE SCALE GENOMIC DNA]</scope>
    <source>
        <strain evidence="3 4">UCMA 15228</strain>
    </source>
</reference>
<reference evidence="3" key="3">
    <citation type="submission" date="2020-01" db="EMBL/GenBank/DDBJ databases">
        <authorList>
            <person name="Cousin F.J."/>
            <person name="Le Guellec R."/>
            <person name="Cretenet M."/>
        </authorList>
    </citation>
    <scope>NUCLEOTIDE SEQUENCE</scope>
    <source>
        <strain evidence="3">UCMA 15228</strain>
    </source>
</reference>
<feature type="transmembrane region" description="Helical" evidence="1">
    <location>
        <begin position="214"/>
        <end position="245"/>
    </location>
</feature>
<evidence type="ECO:0000313" key="2">
    <source>
        <dbReference type="EMBL" id="MDN6899958.1"/>
    </source>
</evidence>
<gene>
    <name evidence="3" type="ORF">DLJ48_03075</name>
    <name evidence="2" type="ORF">EVC35_02910</name>
</gene>
<feature type="transmembrane region" description="Helical" evidence="1">
    <location>
        <begin position="74"/>
        <end position="96"/>
    </location>
</feature>
<dbReference type="RefSeq" id="WP_128685801.1">
    <property type="nucleotide sequence ID" value="NZ_CP029684.2"/>
</dbReference>
<feature type="transmembrane region" description="Helical" evidence="1">
    <location>
        <begin position="117"/>
        <end position="138"/>
    </location>
</feature>
<feature type="transmembrane region" description="Helical" evidence="1">
    <location>
        <begin position="353"/>
        <end position="376"/>
    </location>
</feature>
<reference evidence="2" key="2">
    <citation type="submission" date="2019-01" db="EMBL/GenBank/DDBJ databases">
        <title>Oenococcus sicerae UCMA17102.</title>
        <authorList>
            <person name="Cousin F.J."/>
            <person name="Le Guellec R."/>
            <person name="Cretenet M."/>
        </authorList>
    </citation>
    <scope>NUCLEOTIDE SEQUENCE</scope>
    <source>
        <strain evidence="2">UCMA17102</strain>
    </source>
</reference>
<dbReference type="Proteomes" id="UP001167919">
    <property type="component" value="Unassembled WGS sequence"/>
</dbReference>
<keyword evidence="4" id="KW-1185">Reference proteome</keyword>
<evidence type="ECO:0000313" key="5">
    <source>
        <dbReference type="Proteomes" id="UP001167919"/>
    </source>
</evidence>
<name>A0AAJ1R8H8_9LACO</name>
<feature type="transmembrane region" description="Helical" evidence="1">
    <location>
        <begin position="184"/>
        <end position="202"/>
    </location>
</feature>
<feature type="transmembrane region" description="Helical" evidence="1">
    <location>
        <begin position="48"/>
        <end position="68"/>
    </location>
</feature>
<evidence type="ECO:0000313" key="3">
    <source>
        <dbReference type="EMBL" id="QAS69575.1"/>
    </source>
</evidence>
<sequence length="455" mass="52110">MQLLLLPLTFLSKFFNAHAFFIASLPILWMLFKNPLDIKKIIPRRRTIVIWVIIILLQILAMLISFPYTSMSAVPIGIVQSVVLLLKQVVMIWMIYSFTKLYITNQENAVKFIRWALYGYAIYAILVIMPEVLITIGVHSLDGYINTLASVFETRWAGRTDFYQLGSYAVTQGRVNGFEGESPVFANLLGVVYLPIVIGLLIGKDKLVFKKPKIILWVMVIVSGIFLLMAKTTTGILTIALLYLAWLILADHHDRKLLFLLGLVGIAAIALAYVFVTPVHNVLTQFLFEKQGTSNRLGGTIGLIFTFLSTPFLGTGQGFAGYFITEYIPTWSTHNWEYENVYSKLGYPVLSGFFGWLAQYGLIIMVPLLFFVTKYIIDLINRRKQYIQAQSDNERFYYSMLNSSLVTFAVLIPSSFLSFDIFKWSMFLMLFFYWRVLSLSADNQTFPEHHYIFKS</sequence>
<organism evidence="2 5">
    <name type="scientific">Oenococcus sicerae</name>
    <dbReference type="NCBI Taxonomy" id="2203724"/>
    <lineage>
        <taxon>Bacteria</taxon>
        <taxon>Bacillati</taxon>
        <taxon>Bacillota</taxon>
        <taxon>Bacilli</taxon>
        <taxon>Lactobacillales</taxon>
        <taxon>Lactobacillaceae</taxon>
        <taxon>Oenococcus</taxon>
    </lineage>
</organism>
<keyword evidence="1" id="KW-1133">Transmembrane helix</keyword>
<feature type="transmembrane region" description="Helical" evidence="1">
    <location>
        <begin position="257"/>
        <end position="276"/>
    </location>
</feature>
<evidence type="ECO:0000313" key="4">
    <source>
        <dbReference type="Proteomes" id="UP000286907"/>
    </source>
</evidence>
<feature type="transmembrane region" description="Helical" evidence="1">
    <location>
        <begin position="297"/>
        <end position="324"/>
    </location>
</feature>
<evidence type="ECO:0008006" key="6">
    <source>
        <dbReference type="Google" id="ProtNLM"/>
    </source>
</evidence>
<dbReference type="Proteomes" id="UP000286907">
    <property type="component" value="Chromosome"/>
</dbReference>
<proteinExistence type="predicted"/>
<feature type="transmembrane region" description="Helical" evidence="1">
    <location>
        <begin position="14"/>
        <end position="32"/>
    </location>
</feature>
<accession>A0AAJ1R8H8</accession>